<organism evidence="1 2">
    <name type="scientific">Duganella guangzhouensis</name>
    <dbReference type="NCBI Taxonomy" id="2666084"/>
    <lineage>
        <taxon>Bacteria</taxon>
        <taxon>Pseudomonadati</taxon>
        <taxon>Pseudomonadota</taxon>
        <taxon>Betaproteobacteria</taxon>
        <taxon>Burkholderiales</taxon>
        <taxon>Oxalobacteraceae</taxon>
        <taxon>Telluria group</taxon>
        <taxon>Duganella</taxon>
    </lineage>
</organism>
<evidence type="ECO:0000313" key="1">
    <source>
        <dbReference type="EMBL" id="MRW88403.1"/>
    </source>
</evidence>
<dbReference type="EMBL" id="WKJK01000001">
    <property type="protein sequence ID" value="MRW88403.1"/>
    <property type="molecule type" value="Genomic_DNA"/>
</dbReference>
<proteinExistence type="predicted"/>
<protein>
    <submittedName>
        <fullName evidence="1">Uncharacterized protein</fullName>
    </submittedName>
</protein>
<dbReference type="RefSeq" id="WP_195763415.1">
    <property type="nucleotide sequence ID" value="NZ_WKJK01000001.1"/>
</dbReference>
<dbReference type="Proteomes" id="UP000433309">
    <property type="component" value="Unassembled WGS sequence"/>
</dbReference>
<name>A0A6I2KS38_9BURK</name>
<accession>A0A6I2KS38</accession>
<gene>
    <name evidence="1" type="ORF">GJ699_00195</name>
</gene>
<sequence length="80" mass="8636">MLIKDIDAWIGTEEGNRTLCALKACRDAVNLRGSRKGQFLVIGIGSSPKMANLTCDSAQAFFGAMLMGLPMQFNNSVVIQ</sequence>
<comment type="caution">
    <text evidence="1">The sequence shown here is derived from an EMBL/GenBank/DDBJ whole genome shotgun (WGS) entry which is preliminary data.</text>
</comment>
<evidence type="ECO:0000313" key="2">
    <source>
        <dbReference type="Proteomes" id="UP000433309"/>
    </source>
</evidence>
<dbReference type="AlphaFoldDB" id="A0A6I2KS38"/>
<keyword evidence="2" id="KW-1185">Reference proteome</keyword>
<reference evidence="1 2" key="1">
    <citation type="submission" date="2019-11" db="EMBL/GenBank/DDBJ databases">
        <title>Novel species isolated from a subtropical stream in China.</title>
        <authorList>
            <person name="Lu H."/>
        </authorList>
    </citation>
    <scope>NUCLEOTIDE SEQUENCE [LARGE SCALE GENOMIC DNA]</scope>
    <source>
        <strain evidence="1 2">FT80W</strain>
    </source>
</reference>